<reference evidence="2" key="1">
    <citation type="submission" date="2020-12" db="UniProtKB">
        <authorList>
            <consortium name="WormBaseParasite"/>
        </authorList>
    </citation>
    <scope>IDENTIFICATION</scope>
    <source>
        <strain evidence="2">MHco3</strain>
    </source>
</reference>
<accession>A0A7I4Y6U2</accession>
<evidence type="ECO:0000313" key="1">
    <source>
        <dbReference type="Proteomes" id="UP000025227"/>
    </source>
</evidence>
<dbReference type="WBParaSite" id="HCON_00051490-00001">
    <property type="protein sequence ID" value="HCON_00051490-00001"/>
    <property type="gene ID" value="HCON_00051490"/>
</dbReference>
<keyword evidence="1" id="KW-1185">Reference proteome</keyword>
<dbReference type="AlphaFoldDB" id="A0A7I4Y6U2"/>
<protein>
    <submittedName>
        <fullName evidence="2">PA28_beta domain-containing protein</fullName>
    </submittedName>
</protein>
<proteinExistence type="predicted"/>
<sequence>MTTISACKANLTKALTALESVKGKVPASFLGPVHPQQSGGDLDAIQATIQNHVMQISVAFRTVKGGRQAFLNFLKTSENQEADSHAYVAYMKEARVDDIMASTEGILKILHSRLSEIDARVEVNRLTVQ</sequence>
<dbReference type="Proteomes" id="UP000025227">
    <property type="component" value="Unplaced"/>
</dbReference>
<organism evidence="1 2">
    <name type="scientific">Haemonchus contortus</name>
    <name type="common">Barber pole worm</name>
    <dbReference type="NCBI Taxonomy" id="6289"/>
    <lineage>
        <taxon>Eukaryota</taxon>
        <taxon>Metazoa</taxon>
        <taxon>Ecdysozoa</taxon>
        <taxon>Nematoda</taxon>
        <taxon>Chromadorea</taxon>
        <taxon>Rhabditida</taxon>
        <taxon>Rhabditina</taxon>
        <taxon>Rhabditomorpha</taxon>
        <taxon>Strongyloidea</taxon>
        <taxon>Trichostrongylidae</taxon>
        <taxon>Haemonchus</taxon>
    </lineage>
</organism>
<name>A0A7I4Y6U2_HAECO</name>
<evidence type="ECO:0000313" key="2">
    <source>
        <dbReference type="WBParaSite" id="HCON_00051490-00001"/>
    </source>
</evidence>
<dbReference type="OrthoDB" id="5898930at2759"/>